<dbReference type="HAMAP" id="MF_02075">
    <property type="entry name" value="Asp_tRNA_synth_type2"/>
    <property type="match status" value="1"/>
</dbReference>
<feature type="binding site" evidence="9">
    <location>
        <position position="358"/>
    </location>
    <ligand>
        <name>L-aspartate</name>
        <dbReference type="ChEBI" id="CHEBI:29991"/>
    </ligand>
</feature>
<dbReference type="InterPro" id="IPR012340">
    <property type="entry name" value="NA-bd_OB-fold"/>
</dbReference>
<evidence type="ECO:0000256" key="4">
    <source>
        <dbReference type="ARBA" id="ARBA00022598"/>
    </source>
</evidence>
<dbReference type="FunFam" id="3.30.930.10:FF:000038">
    <property type="entry name" value="Aspartate--tRNA ligase"/>
    <property type="match status" value="1"/>
</dbReference>
<dbReference type="NCBIfam" id="NF003483">
    <property type="entry name" value="PRK05159.1"/>
    <property type="match status" value="1"/>
</dbReference>
<evidence type="ECO:0000313" key="11">
    <source>
        <dbReference type="EMBL" id="NMP24317.1"/>
    </source>
</evidence>
<dbReference type="GO" id="GO:0016740">
    <property type="term" value="F:transferase activity"/>
    <property type="evidence" value="ECO:0007669"/>
    <property type="project" value="UniProtKB-ARBA"/>
</dbReference>
<reference evidence="11 12" key="1">
    <citation type="submission" date="2020-04" db="EMBL/GenBank/DDBJ databases">
        <authorList>
            <person name="Zhang R."/>
            <person name="Schippers A."/>
        </authorList>
    </citation>
    <scope>NUCLEOTIDE SEQUENCE [LARGE SCALE GENOMIC DNA]</scope>
    <source>
        <strain evidence="11 12">DSM 109850</strain>
    </source>
</reference>
<feature type="binding site" evidence="9">
    <location>
        <begin position="220"/>
        <end position="222"/>
    </location>
    <ligand>
        <name>ATP</name>
        <dbReference type="ChEBI" id="CHEBI:30616"/>
    </ligand>
</feature>
<name>A0A7Y0Q471_9FIRM</name>
<accession>A0A7Y0Q471</accession>
<dbReference type="Gene3D" id="2.40.50.140">
    <property type="entry name" value="Nucleic acid-binding proteins"/>
    <property type="match status" value="1"/>
</dbReference>
<dbReference type="GO" id="GO:0140096">
    <property type="term" value="F:catalytic activity, acting on a protein"/>
    <property type="evidence" value="ECO:0007669"/>
    <property type="project" value="UniProtKB-ARBA"/>
</dbReference>
<evidence type="ECO:0000256" key="2">
    <source>
        <dbReference type="ARBA" id="ARBA00005312"/>
    </source>
</evidence>
<dbReference type="PANTHER" id="PTHR43450">
    <property type="entry name" value="ASPARTYL-TRNA SYNTHETASE"/>
    <property type="match status" value="1"/>
</dbReference>
<feature type="binding site" evidence="9">
    <location>
        <begin position="403"/>
        <end position="406"/>
    </location>
    <ligand>
        <name>ATP</name>
        <dbReference type="ChEBI" id="CHEBI:30616"/>
    </ligand>
</feature>
<feature type="binding site" evidence="9">
    <location>
        <position position="362"/>
    </location>
    <ligand>
        <name>L-aspartate</name>
        <dbReference type="ChEBI" id="CHEBI:29991"/>
    </ligand>
</feature>
<evidence type="ECO:0000256" key="7">
    <source>
        <dbReference type="ARBA" id="ARBA00022917"/>
    </source>
</evidence>
<keyword evidence="4 9" id="KW-0436">Ligase</keyword>
<proteinExistence type="inferred from homology"/>
<protein>
    <recommendedName>
        <fullName evidence="9">Aspartate--tRNA(Asp/Asn) ligase</fullName>
        <ecNumber evidence="9">6.1.1.23</ecNumber>
    </recommendedName>
    <alternativeName>
        <fullName evidence="9">Aspartyl-tRNA synthetase</fullName>
        <shortName evidence="9">AspRS</shortName>
    </alternativeName>
    <alternativeName>
        <fullName evidence="9">Non-discriminating aspartyl-tRNA synthetase</fullName>
        <shortName evidence="9">ND-AspRS</shortName>
    </alternativeName>
</protein>
<organism evidence="11 12">
    <name type="scientific">Sulfobacillus harzensis</name>
    <dbReference type="NCBI Taxonomy" id="2729629"/>
    <lineage>
        <taxon>Bacteria</taxon>
        <taxon>Bacillati</taxon>
        <taxon>Bacillota</taxon>
        <taxon>Clostridia</taxon>
        <taxon>Eubacteriales</taxon>
        <taxon>Clostridiales Family XVII. Incertae Sedis</taxon>
        <taxon>Sulfobacillus</taxon>
    </lineage>
</organism>
<dbReference type="Proteomes" id="UP000533476">
    <property type="component" value="Unassembled WGS sequence"/>
</dbReference>
<evidence type="ECO:0000259" key="10">
    <source>
        <dbReference type="PROSITE" id="PS50862"/>
    </source>
</evidence>
<feature type="binding site" evidence="9">
    <location>
        <position position="212"/>
    </location>
    <ligand>
        <name>L-aspartate</name>
        <dbReference type="ChEBI" id="CHEBI:29991"/>
    </ligand>
</feature>
<feature type="binding site" evidence="9">
    <location>
        <position position="169"/>
    </location>
    <ligand>
        <name>L-aspartate</name>
        <dbReference type="ChEBI" id="CHEBI:29991"/>
    </ligand>
</feature>
<dbReference type="PRINTS" id="PR01042">
    <property type="entry name" value="TRNASYNTHASP"/>
</dbReference>
<dbReference type="PROSITE" id="PS50862">
    <property type="entry name" value="AA_TRNA_LIGASE_II"/>
    <property type="match status" value="1"/>
</dbReference>
<dbReference type="RefSeq" id="WP_169102335.1">
    <property type="nucleotide sequence ID" value="NZ_JABBVZ010000100.1"/>
</dbReference>
<dbReference type="Gene3D" id="3.30.930.10">
    <property type="entry name" value="Bira Bifunctional Protein, Domain 2"/>
    <property type="match status" value="1"/>
</dbReference>
<dbReference type="GO" id="GO:0006422">
    <property type="term" value="P:aspartyl-tRNA aminoacylation"/>
    <property type="evidence" value="ECO:0007669"/>
    <property type="project" value="UniProtKB-UniRule"/>
</dbReference>
<feature type="region of interest" description="Aspartate" evidence="9">
    <location>
        <begin position="191"/>
        <end position="194"/>
    </location>
</feature>
<evidence type="ECO:0000313" key="12">
    <source>
        <dbReference type="Proteomes" id="UP000533476"/>
    </source>
</evidence>
<dbReference type="EC" id="6.1.1.23" evidence="9"/>
<keyword evidence="8 9" id="KW-0030">Aminoacyl-tRNA synthetase</keyword>
<keyword evidence="7 9" id="KW-0648">Protein biosynthesis</keyword>
<comment type="subunit">
    <text evidence="9">Homodimer.</text>
</comment>
<dbReference type="SUPFAM" id="SSF50249">
    <property type="entry name" value="Nucleic acid-binding proteins"/>
    <property type="match status" value="1"/>
</dbReference>
<dbReference type="PANTHER" id="PTHR43450:SF1">
    <property type="entry name" value="ASPARTATE--TRNA LIGASE, CYTOPLASMIC"/>
    <property type="match status" value="1"/>
</dbReference>
<dbReference type="EMBL" id="JABBVZ010000100">
    <property type="protein sequence ID" value="NMP24317.1"/>
    <property type="molecule type" value="Genomic_DNA"/>
</dbReference>
<dbReference type="InterPro" id="IPR045864">
    <property type="entry name" value="aa-tRNA-synth_II/BPL/LPL"/>
</dbReference>
<evidence type="ECO:0000256" key="8">
    <source>
        <dbReference type="ARBA" id="ARBA00023146"/>
    </source>
</evidence>
<dbReference type="GO" id="GO:0050560">
    <property type="term" value="F:aspartate-tRNA(Asn) ligase activity"/>
    <property type="evidence" value="ECO:0007669"/>
    <property type="project" value="UniProtKB-EC"/>
</dbReference>
<dbReference type="GO" id="GO:0005524">
    <property type="term" value="F:ATP binding"/>
    <property type="evidence" value="ECO:0007669"/>
    <property type="project" value="UniProtKB-UniRule"/>
</dbReference>
<dbReference type="GO" id="GO:0005829">
    <property type="term" value="C:cytosol"/>
    <property type="evidence" value="ECO:0007669"/>
    <property type="project" value="TreeGrafter"/>
</dbReference>
<keyword evidence="6 9" id="KW-0067">ATP-binding</keyword>
<gene>
    <name evidence="9 11" type="primary">aspS</name>
    <name evidence="11" type="ORF">HIJ39_18460</name>
</gene>
<feature type="site" description="Important for tRNA non-discrimination" evidence="9">
    <location>
        <position position="83"/>
    </location>
</feature>
<comment type="function">
    <text evidence="9">Aspartyl-tRNA synthetase with relaxed tRNA specificity since it is able to aspartylate not only its cognate tRNA(Asp) but also tRNA(Asn). Reaction proceeds in two steps: L-aspartate is first activated by ATP to form Asp-AMP and then transferred to the acceptor end of tRNA(Asp/Asn).</text>
</comment>
<dbReference type="GO" id="GO:0017101">
    <property type="term" value="C:aminoacyl-tRNA synthetase multienzyme complex"/>
    <property type="evidence" value="ECO:0007669"/>
    <property type="project" value="TreeGrafter"/>
</dbReference>
<dbReference type="Pfam" id="PF00152">
    <property type="entry name" value="tRNA-synt_2"/>
    <property type="match status" value="1"/>
</dbReference>
<evidence type="ECO:0000256" key="9">
    <source>
        <dbReference type="HAMAP-Rule" id="MF_02075"/>
    </source>
</evidence>
<comment type="similarity">
    <text evidence="2 9">Belongs to the class-II aminoacyl-tRNA synthetase family. Type 2 subfamily.</text>
</comment>
<dbReference type="GO" id="GO:0003723">
    <property type="term" value="F:RNA binding"/>
    <property type="evidence" value="ECO:0007669"/>
    <property type="project" value="TreeGrafter"/>
</dbReference>
<sequence length="432" mass="47252">MSQANSEFPRVVEEVASFVGHVVTTAGWIHRVRELGGLTFIVLRDGTGLLQIVHAPADGPIPALQPEMAVKVTGRVVDEPRAPGGIELRGAIFTVLGRPDGLLSLSLGAPALEAGLDSRLTHAALALRHPAAQHVFRVQARLAEAFRQGLSREHFIEVHTPKIIGTASESGANVFHLPYFGRSAYLAQSPQFYKQMMVGVFGRVFEVGPVFRAEPHDTGRHLSQYTSLDAEMGFIDGPEDVMAVLTRVMGAMLEAAQEAAGQESPLATMPGTIPVVHFEEALALLSDALGEDLTAEPDLAPAHERWLGEWARSQYGSDFLFVVGYPMAKRPFYTMPDLQRPGFSRSFDLLFRGQEIVTGGQRLHRFQDYEKAMMQRGLSMTGLEGYLSAFQYGMPPHGGFAIGLERLTAKLLGLANIREATLFPRDTKRLEP</sequence>
<evidence type="ECO:0000256" key="1">
    <source>
        <dbReference type="ARBA" id="ARBA00004496"/>
    </source>
</evidence>
<feature type="domain" description="Aminoacyl-transfer RNA synthetases class-II family profile" evidence="10">
    <location>
        <begin position="136"/>
        <end position="432"/>
    </location>
</feature>
<keyword evidence="5 9" id="KW-0547">Nucleotide-binding</keyword>
<dbReference type="InterPro" id="IPR004365">
    <property type="entry name" value="NA-bd_OB_tRNA"/>
</dbReference>
<evidence type="ECO:0000256" key="6">
    <source>
        <dbReference type="ARBA" id="ARBA00022840"/>
    </source>
</evidence>
<dbReference type="InterPro" id="IPR004523">
    <property type="entry name" value="Asp-tRNA_synthase_2"/>
</dbReference>
<keyword evidence="12" id="KW-1185">Reference proteome</keyword>
<comment type="subcellular location">
    <subcellularLocation>
        <location evidence="1 9">Cytoplasm</location>
    </subcellularLocation>
</comment>
<feature type="binding site" evidence="9">
    <location>
        <position position="355"/>
    </location>
    <ligand>
        <name>ATP</name>
        <dbReference type="ChEBI" id="CHEBI:30616"/>
    </ligand>
</feature>
<comment type="caution">
    <text evidence="11">The sequence shown here is derived from an EMBL/GenBank/DDBJ whole genome shotgun (WGS) entry which is preliminary data.</text>
</comment>
<keyword evidence="3 9" id="KW-0963">Cytoplasm</keyword>
<dbReference type="NCBIfam" id="TIGR00458">
    <property type="entry name" value="aspS_nondisc"/>
    <property type="match status" value="1"/>
</dbReference>
<comment type="catalytic activity">
    <reaction evidence="9">
        <text>tRNA(Asx) + L-aspartate + ATP = L-aspartyl-tRNA(Asx) + AMP + diphosphate</text>
        <dbReference type="Rhea" id="RHEA:18349"/>
        <dbReference type="Rhea" id="RHEA-COMP:9710"/>
        <dbReference type="Rhea" id="RHEA-COMP:9711"/>
        <dbReference type="ChEBI" id="CHEBI:29991"/>
        <dbReference type="ChEBI" id="CHEBI:30616"/>
        <dbReference type="ChEBI" id="CHEBI:33019"/>
        <dbReference type="ChEBI" id="CHEBI:78442"/>
        <dbReference type="ChEBI" id="CHEBI:78516"/>
        <dbReference type="ChEBI" id="CHEBI:456215"/>
        <dbReference type="EC" id="6.1.1.23"/>
    </reaction>
</comment>
<evidence type="ECO:0000256" key="5">
    <source>
        <dbReference type="ARBA" id="ARBA00022741"/>
    </source>
</evidence>
<dbReference type="GO" id="GO:0004815">
    <property type="term" value="F:aspartate-tRNA ligase activity"/>
    <property type="evidence" value="ECO:0007669"/>
    <property type="project" value="UniProtKB-UniRule"/>
</dbReference>
<dbReference type="InterPro" id="IPR002312">
    <property type="entry name" value="Asp/Asn-tRNA-synth_IIb"/>
</dbReference>
<dbReference type="InterPro" id="IPR006195">
    <property type="entry name" value="aa-tRNA-synth_II"/>
</dbReference>
<dbReference type="Pfam" id="PF01336">
    <property type="entry name" value="tRNA_anti-codon"/>
    <property type="match status" value="1"/>
</dbReference>
<dbReference type="AlphaFoldDB" id="A0A7Y0Q471"/>
<feature type="binding site" evidence="9">
    <location>
        <begin position="212"/>
        <end position="214"/>
    </location>
    <ligand>
        <name>ATP</name>
        <dbReference type="ChEBI" id="CHEBI:30616"/>
    </ligand>
</feature>
<dbReference type="SUPFAM" id="SSF55681">
    <property type="entry name" value="Class II aaRS and biotin synthetases"/>
    <property type="match status" value="1"/>
</dbReference>
<dbReference type="InterPro" id="IPR004364">
    <property type="entry name" value="Aa-tRNA-synt_II"/>
</dbReference>
<evidence type="ECO:0000256" key="3">
    <source>
        <dbReference type="ARBA" id="ARBA00022490"/>
    </source>
</evidence>